<feature type="region of interest" description="Disordered" evidence="2">
    <location>
        <begin position="329"/>
        <end position="358"/>
    </location>
</feature>
<feature type="compositionally biased region" description="Polar residues" evidence="2">
    <location>
        <begin position="289"/>
        <end position="298"/>
    </location>
</feature>
<comment type="caution">
    <text evidence="3">The sequence shown here is derived from an EMBL/GenBank/DDBJ whole genome shotgun (WGS) entry which is preliminary data.</text>
</comment>
<dbReference type="EMBL" id="BMAC01000994">
    <property type="protein sequence ID" value="GFQ04951.1"/>
    <property type="molecule type" value="Genomic_DNA"/>
</dbReference>
<feature type="compositionally biased region" description="Low complexity" evidence="2">
    <location>
        <begin position="330"/>
        <end position="349"/>
    </location>
</feature>
<feature type="region of interest" description="Disordered" evidence="2">
    <location>
        <begin position="1"/>
        <end position="60"/>
    </location>
</feature>
<feature type="compositionally biased region" description="Polar residues" evidence="2">
    <location>
        <begin position="616"/>
        <end position="641"/>
    </location>
</feature>
<evidence type="ECO:0000256" key="2">
    <source>
        <dbReference type="SAM" id="MobiDB-lite"/>
    </source>
</evidence>
<feature type="region of interest" description="Disordered" evidence="2">
    <location>
        <begin position="269"/>
        <end position="298"/>
    </location>
</feature>
<feature type="coiled-coil region" evidence="1">
    <location>
        <begin position="421"/>
        <end position="469"/>
    </location>
</feature>
<sequence>MSSPPETRVTPASPSTPPTVVASLSPPPPMISEAVEIPSTSATSNPEGVEVSPSSSSDPPEIAVALSLSLDISAVIATSSSEGVKHPPPPLDYPKITSILSQNSVDEVNYKYNIKDPYDPYAPPACTLACQAPAGRVTFYVDQFQAGLRLPVYPMMLEIANMPGVHFIHKLPTSNKAWRKKFFFVHCEGDWGFDPTPIDALPSYPPLTAAARPSRIQKIMANLNANPINVNDLLTPLVLKALNETCEIGPLPSEIEKMMRLLFEATDREGAAPDSAAPVQEARTPTAPRAQSSLQAASSVRPRLVRQVISDLEEDDMPLMKMPRSRRGRGVVISGNPAPMPAITPTAPTVRSSGPPQRTSVLNCSGDVAVRHVSGQCSPEDLRVLEQMSDRELLESWCQDEVRAEAKRALLAIRATRSLGQATLDKEVEDLKERIQRQRALSKDKIKEVKNLQEEVDGLKKAQKKMIETARAEARDEGIAEARSLADEDLDKAKSEWKAEFLNSEEGLSLVQVARDETKKAFLGSKDLFSLLFPEAVVYYNYGLDEQAKWIKDNPDTPLNRKTPLKTPPEPTSFSYDPAKDRLHMLGPVEFAEHIHAVLHSSAPDQVQAQPDLTLSVISPTSSPSPNLCRSGSSPPATTNRNNEDVYSGLPDPLLGQNGSSPSGDSLTRSVVGIPSPHIVEATTAINLEKGTPILSKSLIRPGDPLLGEIGEFVNSPVGASPVQLSQHQRSSGLTVDDPSLNFLSRAPFVPTPTFTTVGPLERGVFDKAAANSSPNVHSSSLADNIDGRSPFTGAANPIPSSCLSLEERENLAAAAGAQVVAGLRLPQVPISEDSSLPKPVGTVFLFLGISV</sequence>
<name>A0A830CYE2_9LAMI</name>
<evidence type="ECO:0000313" key="3">
    <source>
        <dbReference type="EMBL" id="GFQ04951.1"/>
    </source>
</evidence>
<feature type="compositionally biased region" description="Low complexity" evidence="2">
    <location>
        <begin position="9"/>
        <end position="24"/>
    </location>
</feature>
<feature type="compositionally biased region" description="Polar residues" evidence="2">
    <location>
        <begin position="657"/>
        <end position="669"/>
    </location>
</feature>
<feature type="region of interest" description="Disordered" evidence="2">
    <location>
        <begin position="616"/>
        <end position="670"/>
    </location>
</feature>
<protein>
    <submittedName>
        <fullName evidence="3">Uncharacterized protein</fullName>
    </submittedName>
</protein>
<dbReference type="Proteomes" id="UP000653305">
    <property type="component" value="Unassembled WGS sequence"/>
</dbReference>
<evidence type="ECO:0000313" key="4">
    <source>
        <dbReference type="Proteomes" id="UP000653305"/>
    </source>
</evidence>
<dbReference type="AlphaFoldDB" id="A0A830CYE2"/>
<keyword evidence="1" id="KW-0175">Coiled coil</keyword>
<evidence type="ECO:0000256" key="1">
    <source>
        <dbReference type="SAM" id="Coils"/>
    </source>
</evidence>
<reference evidence="3" key="1">
    <citation type="submission" date="2020-07" db="EMBL/GenBank/DDBJ databases">
        <title>Ethylene signaling mediates host invasion by parasitic plants.</title>
        <authorList>
            <person name="Yoshida S."/>
        </authorList>
    </citation>
    <scope>NUCLEOTIDE SEQUENCE</scope>
    <source>
        <strain evidence="3">Okayama</strain>
    </source>
</reference>
<feature type="region of interest" description="Disordered" evidence="2">
    <location>
        <begin position="551"/>
        <end position="577"/>
    </location>
</feature>
<accession>A0A830CYE2</accession>
<organism evidence="3 4">
    <name type="scientific">Phtheirospermum japonicum</name>
    <dbReference type="NCBI Taxonomy" id="374723"/>
    <lineage>
        <taxon>Eukaryota</taxon>
        <taxon>Viridiplantae</taxon>
        <taxon>Streptophyta</taxon>
        <taxon>Embryophyta</taxon>
        <taxon>Tracheophyta</taxon>
        <taxon>Spermatophyta</taxon>
        <taxon>Magnoliopsida</taxon>
        <taxon>eudicotyledons</taxon>
        <taxon>Gunneridae</taxon>
        <taxon>Pentapetalae</taxon>
        <taxon>asterids</taxon>
        <taxon>lamiids</taxon>
        <taxon>Lamiales</taxon>
        <taxon>Orobanchaceae</taxon>
        <taxon>Orobanchaceae incertae sedis</taxon>
        <taxon>Phtheirospermum</taxon>
    </lineage>
</organism>
<keyword evidence="4" id="KW-1185">Reference proteome</keyword>
<gene>
    <name evidence="3" type="ORF">PHJA_002639200</name>
</gene>
<proteinExistence type="predicted"/>